<evidence type="ECO:0000313" key="2">
    <source>
        <dbReference type="Proteomes" id="UP000887159"/>
    </source>
</evidence>
<dbReference type="AlphaFoldDB" id="A0A8X6RTQ3"/>
<proteinExistence type="predicted"/>
<organism evidence="1 2">
    <name type="scientific">Trichonephila clavipes</name>
    <name type="common">Golden silk orbweaver</name>
    <name type="synonym">Nephila clavipes</name>
    <dbReference type="NCBI Taxonomy" id="2585209"/>
    <lineage>
        <taxon>Eukaryota</taxon>
        <taxon>Metazoa</taxon>
        <taxon>Ecdysozoa</taxon>
        <taxon>Arthropoda</taxon>
        <taxon>Chelicerata</taxon>
        <taxon>Arachnida</taxon>
        <taxon>Araneae</taxon>
        <taxon>Araneomorphae</taxon>
        <taxon>Entelegynae</taxon>
        <taxon>Araneoidea</taxon>
        <taxon>Nephilidae</taxon>
        <taxon>Trichonephila</taxon>
    </lineage>
</organism>
<comment type="caution">
    <text evidence="1">The sequence shown here is derived from an EMBL/GenBank/DDBJ whole genome shotgun (WGS) entry which is preliminary data.</text>
</comment>
<keyword evidence="2" id="KW-1185">Reference proteome</keyword>
<dbReference type="EMBL" id="BMAU01021203">
    <property type="protein sequence ID" value="GFX98679.1"/>
    <property type="molecule type" value="Genomic_DNA"/>
</dbReference>
<sequence length="81" mass="8937">MTIIEDVSREAQGIVPILLSLLHAILALNQELLSGTPFLLTAGSLWSLLEHTYSTAVRSRHSENFFAIVPLAAPWPHFSAR</sequence>
<dbReference type="Proteomes" id="UP000887159">
    <property type="component" value="Unassembled WGS sequence"/>
</dbReference>
<gene>
    <name evidence="1" type="ORF">TNCV_1502571</name>
</gene>
<accession>A0A8X6RTQ3</accession>
<protein>
    <submittedName>
        <fullName evidence="1">Uncharacterized protein</fullName>
    </submittedName>
</protein>
<evidence type="ECO:0000313" key="1">
    <source>
        <dbReference type="EMBL" id="GFX98679.1"/>
    </source>
</evidence>
<reference evidence="1" key="1">
    <citation type="submission" date="2020-08" db="EMBL/GenBank/DDBJ databases">
        <title>Multicomponent nature underlies the extraordinary mechanical properties of spider dragline silk.</title>
        <authorList>
            <person name="Kono N."/>
            <person name="Nakamura H."/>
            <person name="Mori M."/>
            <person name="Yoshida Y."/>
            <person name="Ohtoshi R."/>
            <person name="Malay A.D."/>
            <person name="Moran D.A.P."/>
            <person name="Tomita M."/>
            <person name="Numata K."/>
            <person name="Arakawa K."/>
        </authorList>
    </citation>
    <scope>NUCLEOTIDE SEQUENCE</scope>
</reference>
<name>A0A8X6RTQ3_TRICX</name>